<dbReference type="SUPFAM" id="SSF56112">
    <property type="entry name" value="Protein kinase-like (PK-like)"/>
    <property type="match status" value="1"/>
</dbReference>
<feature type="domain" description="Protein kinase" evidence="1">
    <location>
        <begin position="1"/>
        <end position="209"/>
    </location>
</feature>
<protein>
    <recommendedName>
        <fullName evidence="1">Protein kinase domain-containing protein</fullName>
    </recommendedName>
</protein>
<accession>A0A0C9UBP4</accession>
<dbReference type="PROSITE" id="PS50011">
    <property type="entry name" value="PROTEIN_KINASE_DOM"/>
    <property type="match status" value="1"/>
</dbReference>
<keyword evidence="3" id="KW-1185">Reference proteome</keyword>
<dbReference type="InterPro" id="IPR000719">
    <property type="entry name" value="Prot_kinase_dom"/>
</dbReference>
<dbReference type="AlphaFoldDB" id="A0A0C9UBP4"/>
<evidence type="ECO:0000313" key="3">
    <source>
        <dbReference type="Proteomes" id="UP000054279"/>
    </source>
</evidence>
<proteinExistence type="predicted"/>
<name>A0A0C9UBP4_SPHS4</name>
<evidence type="ECO:0000313" key="2">
    <source>
        <dbReference type="EMBL" id="KIJ26517.1"/>
    </source>
</evidence>
<reference evidence="2 3" key="1">
    <citation type="submission" date="2014-06" db="EMBL/GenBank/DDBJ databases">
        <title>Evolutionary Origins and Diversification of the Mycorrhizal Mutualists.</title>
        <authorList>
            <consortium name="DOE Joint Genome Institute"/>
            <consortium name="Mycorrhizal Genomics Consortium"/>
            <person name="Kohler A."/>
            <person name="Kuo A."/>
            <person name="Nagy L.G."/>
            <person name="Floudas D."/>
            <person name="Copeland A."/>
            <person name="Barry K.W."/>
            <person name="Cichocki N."/>
            <person name="Veneault-Fourrey C."/>
            <person name="LaButti K."/>
            <person name="Lindquist E.A."/>
            <person name="Lipzen A."/>
            <person name="Lundell T."/>
            <person name="Morin E."/>
            <person name="Murat C."/>
            <person name="Riley R."/>
            <person name="Ohm R."/>
            <person name="Sun H."/>
            <person name="Tunlid A."/>
            <person name="Henrissat B."/>
            <person name="Grigoriev I.V."/>
            <person name="Hibbett D.S."/>
            <person name="Martin F."/>
        </authorList>
    </citation>
    <scope>NUCLEOTIDE SEQUENCE [LARGE SCALE GENOMIC DNA]</scope>
    <source>
        <strain evidence="2 3">SS14</strain>
    </source>
</reference>
<dbReference type="HOGENOM" id="CLU_1316148_0_0_1"/>
<dbReference type="GO" id="GO:0005524">
    <property type="term" value="F:ATP binding"/>
    <property type="evidence" value="ECO:0007669"/>
    <property type="project" value="InterPro"/>
</dbReference>
<organism evidence="2 3">
    <name type="scientific">Sphaerobolus stellatus (strain SS14)</name>
    <dbReference type="NCBI Taxonomy" id="990650"/>
    <lineage>
        <taxon>Eukaryota</taxon>
        <taxon>Fungi</taxon>
        <taxon>Dikarya</taxon>
        <taxon>Basidiomycota</taxon>
        <taxon>Agaricomycotina</taxon>
        <taxon>Agaricomycetes</taxon>
        <taxon>Phallomycetidae</taxon>
        <taxon>Geastrales</taxon>
        <taxon>Sphaerobolaceae</taxon>
        <taxon>Sphaerobolus</taxon>
    </lineage>
</organism>
<dbReference type="GO" id="GO:0004672">
    <property type="term" value="F:protein kinase activity"/>
    <property type="evidence" value="ECO:0007669"/>
    <property type="project" value="InterPro"/>
</dbReference>
<dbReference type="Gene3D" id="1.10.510.10">
    <property type="entry name" value="Transferase(Phosphotransferase) domain 1"/>
    <property type="match status" value="1"/>
</dbReference>
<gene>
    <name evidence="2" type="ORF">M422DRAFT_55485</name>
</gene>
<dbReference type="EMBL" id="KN837366">
    <property type="protein sequence ID" value="KIJ26517.1"/>
    <property type="molecule type" value="Genomic_DNA"/>
</dbReference>
<evidence type="ECO:0000259" key="1">
    <source>
        <dbReference type="PROSITE" id="PS50011"/>
    </source>
</evidence>
<sequence length="209" mass="23848">MYAVKTATQDPHGLLKYERHVYEALSSLHQGPTGAPIRSLHEVPTTKAIKDDYKKLPLSHNIYQLEGLLGHHNGPLHPYVARFYMTDILRKFHRIHQAGYYHGNIGISSFMMSEDGFLLFSDFALAKKDCEVIWKDPLHGNNQTAAPEWSEPQFGHRRARRPGDLWSVAIVAHVIIFGEYVCDFSEEIQIILSAGFYLNLTVSHHKINN</sequence>
<dbReference type="InterPro" id="IPR011009">
    <property type="entry name" value="Kinase-like_dom_sf"/>
</dbReference>
<dbReference type="Proteomes" id="UP000054279">
    <property type="component" value="Unassembled WGS sequence"/>
</dbReference>